<sequence>MDQGGSGGGATGASARRSRPSALKMSKDSRAIRKPPVPLPVVQYRQPVIIHTYSPKVIETDATNFMWLVQRLTGSSDTRMRCKSSKPAVLPTFMPSSPSHSPRSMPTTARNSSPWKREIVEEETVINQRHRHQLSGSPSSEEAEDPELLRSSSAGDDDSSSISDLQQQFKVEHLLLSPASSSDSGNPFHRLANPLLASPKSPLVSFDAAGLAFGDQHRQFLPNPFSTSSSLASNGEPSVYVPQMTIQQQQPWSPIFTPSGISHADFLPEFDLWTTMSSSSSEFHGLSPRSRLFGPMQSPATMAFRDMAFAFVKD</sequence>
<evidence type="ECO:0000313" key="3">
    <source>
        <dbReference type="EMBL" id="EFJ23011.1"/>
    </source>
</evidence>
<dbReference type="OrthoDB" id="695631at2759"/>
<proteinExistence type="predicted"/>
<dbReference type="PANTHER" id="PTHR33143:SF3">
    <property type="entry name" value="VQ MOTIF-CONTAINING PROTEIN 17-RELATED"/>
    <property type="match status" value="1"/>
</dbReference>
<dbReference type="STRING" id="88036.D8RY02"/>
<dbReference type="PANTHER" id="PTHR33143">
    <property type="entry name" value="F16F4.1 PROTEIN-RELATED"/>
    <property type="match status" value="1"/>
</dbReference>
<dbReference type="InterPro" id="IPR039607">
    <property type="entry name" value="VQ_8/17/18/20/21/25"/>
</dbReference>
<protein>
    <recommendedName>
        <fullName evidence="2">VQ domain-containing protein</fullName>
    </recommendedName>
</protein>
<feature type="compositionally biased region" description="Low complexity" evidence="1">
    <location>
        <begin position="94"/>
        <end position="106"/>
    </location>
</feature>
<gene>
    <name evidence="3" type="ORF">SELMODRAFT_416074</name>
</gene>
<evidence type="ECO:0000256" key="1">
    <source>
        <dbReference type="SAM" id="MobiDB-lite"/>
    </source>
</evidence>
<accession>D8RY02</accession>
<dbReference type="EMBL" id="GL377594">
    <property type="protein sequence ID" value="EFJ23011.1"/>
    <property type="molecule type" value="Genomic_DNA"/>
</dbReference>
<feature type="compositionally biased region" description="Gly residues" evidence="1">
    <location>
        <begin position="1"/>
        <end position="11"/>
    </location>
</feature>
<dbReference type="KEGG" id="smo:SELMODRAFT_416074"/>
<dbReference type="InterPro" id="IPR008889">
    <property type="entry name" value="VQ"/>
</dbReference>
<reference evidence="3 4" key="1">
    <citation type="journal article" date="2011" name="Science">
        <title>The Selaginella genome identifies genetic changes associated with the evolution of vascular plants.</title>
        <authorList>
            <person name="Banks J.A."/>
            <person name="Nishiyama T."/>
            <person name="Hasebe M."/>
            <person name="Bowman J.L."/>
            <person name="Gribskov M."/>
            <person name="dePamphilis C."/>
            <person name="Albert V.A."/>
            <person name="Aono N."/>
            <person name="Aoyama T."/>
            <person name="Ambrose B.A."/>
            <person name="Ashton N.W."/>
            <person name="Axtell M.J."/>
            <person name="Barker E."/>
            <person name="Barker M.S."/>
            <person name="Bennetzen J.L."/>
            <person name="Bonawitz N.D."/>
            <person name="Chapple C."/>
            <person name="Cheng C."/>
            <person name="Correa L.G."/>
            <person name="Dacre M."/>
            <person name="DeBarry J."/>
            <person name="Dreyer I."/>
            <person name="Elias M."/>
            <person name="Engstrom E.M."/>
            <person name="Estelle M."/>
            <person name="Feng L."/>
            <person name="Finet C."/>
            <person name="Floyd S.K."/>
            <person name="Frommer W.B."/>
            <person name="Fujita T."/>
            <person name="Gramzow L."/>
            <person name="Gutensohn M."/>
            <person name="Harholt J."/>
            <person name="Hattori M."/>
            <person name="Heyl A."/>
            <person name="Hirai T."/>
            <person name="Hiwatashi Y."/>
            <person name="Ishikawa M."/>
            <person name="Iwata M."/>
            <person name="Karol K.G."/>
            <person name="Koehler B."/>
            <person name="Kolukisaoglu U."/>
            <person name="Kubo M."/>
            <person name="Kurata T."/>
            <person name="Lalonde S."/>
            <person name="Li K."/>
            <person name="Li Y."/>
            <person name="Litt A."/>
            <person name="Lyons E."/>
            <person name="Manning G."/>
            <person name="Maruyama T."/>
            <person name="Michael T.P."/>
            <person name="Mikami K."/>
            <person name="Miyazaki S."/>
            <person name="Morinaga S."/>
            <person name="Murata T."/>
            <person name="Mueller-Roeber B."/>
            <person name="Nelson D.R."/>
            <person name="Obara M."/>
            <person name="Oguri Y."/>
            <person name="Olmstead R.G."/>
            <person name="Onodera N."/>
            <person name="Petersen B.L."/>
            <person name="Pils B."/>
            <person name="Prigge M."/>
            <person name="Rensing S.A."/>
            <person name="Riano-Pachon D.M."/>
            <person name="Roberts A.W."/>
            <person name="Sato Y."/>
            <person name="Scheller H.V."/>
            <person name="Schulz B."/>
            <person name="Schulz C."/>
            <person name="Shakirov E.V."/>
            <person name="Shibagaki N."/>
            <person name="Shinohara N."/>
            <person name="Shippen D.E."/>
            <person name="Soerensen I."/>
            <person name="Sotooka R."/>
            <person name="Sugimoto N."/>
            <person name="Sugita M."/>
            <person name="Sumikawa N."/>
            <person name="Tanurdzic M."/>
            <person name="Theissen G."/>
            <person name="Ulvskov P."/>
            <person name="Wakazuki S."/>
            <person name="Weng J.K."/>
            <person name="Willats W.W."/>
            <person name="Wipf D."/>
            <person name="Wolf P.G."/>
            <person name="Yang L."/>
            <person name="Zimmer A.D."/>
            <person name="Zhu Q."/>
            <person name="Mitros T."/>
            <person name="Hellsten U."/>
            <person name="Loque D."/>
            <person name="Otillar R."/>
            <person name="Salamov A."/>
            <person name="Schmutz J."/>
            <person name="Shapiro H."/>
            <person name="Lindquist E."/>
            <person name="Lucas S."/>
            <person name="Rokhsar D."/>
            <person name="Grigoriev I.V."/>
        </authorList>
    </citation>
    <scope>NUCLEOTIDE SEQUENCE [LARGE SCALE GENOMIC DNA]</scope>
</reference>
<dbReference type="AlphaFoldDB" id="D8RY02"/>
<name>D8RY02_SELML</name>
<dbReference type="HOGENOM" id="CLU_886807_0_0_1"/>
<dbReference type="Gramene" id="EFJ23011">
    <property type="protein sequence ID" value="EFJ23011"/>
    <property type="gene ID" value="SELMODRAFT_416074"/>
</dbReference>
<feature type="region of interest" description="Disordered" evidence="1">
    <location>
        <begin position="76"/>
        <end position="163"/>
    </location>
</feature>
<feature type="region of interest" description="Disordered" evidence="1">
    <location>
        <begin position="1"/>
        <end position="29"/>
    </location>
</feature>
<dbReference type="Proteomes" id="UP000001514">
    <property type="component" value="Unassembled WGS sequence"/>
</dbReference>
<dbReference type="Pfam" id="PF05678">
    <property type="entry name" value="VQ"/>
    <property type="match status" value="1"/>
</dbReference>
<organism evidence="4">
    <name type="scientific">Selaginella moellendorffii</name>
    <name type="common">Spikemoss</name>
    <dbReference type="NCBI Taxonomy" id="88036"/>
    <lineage>
        <taxon>Eukaryota</taxon>
        <taxon>Viridiplantae</taxon>
        <taxon>Streptophyta</taxon>
        <taxon>Embryophyta</taxon>
        <taxon>Tracheophyta</taxon>
        <taxon>Lycopodiopsida</taxon>
        <taxon>Selaginellales</taxon>
        <taxon>Selaginellaceae</taxon>
        <taxon>Selaginella</taxon>
    </lineage>
</organism>
<feature type="domain" description="VQ" evidence="2">
    <location>
        <begin position="52"/>
        <end position="78"/>
    </location>
</feature>
<evidence type="ECO:0000259" key="2">
    <source>
        <dbReference type="Pfam" id="PF05678"/>
    </source>
</evidence>
<dbReference type="InParanoid" id="D8RY02"/>
<dbReference type="GO" id="GO:0005634">
    <property type="term" value="C:nucleus"/>
    <property type="evidence" value="ECO:0000318"/>
    <property type="project" value="GO_Central"/>
</dbReference>
<dbReference type="eggNOG" id="ENOG502SESQ">
    <property type="taxonomic scope" value="Eukaryota"/>
</dbReference>
<evidence type="ECO:0000313" key="4">
    <source>
        <dbReference type="Proteomes" id="UP000001514"/>
    </source>
</evidence>
<keyword evidence="4" id="KW-1185">Reference proteome</keyword>